<feature type="region of interest" description="Disordered" evidence="1">
    <location>
        <begin position="357"/>
        <end position="388"/>
    </location>
</feature>
<dbReference type="RefSeq" id="XP_024734139.1">
    <property type="nucleotide sequence ID" value="XM_024878334.1"/>
</dbReference>
<dbReference type="InParanoid" id="A0A2J6T2I4"/>
<dbReference type="PANTHER" id="PTHR48174:SF5">
    <property type="entry name" value="VACUOLAR PROTEIN SORTING-ASSOCIATED PROTEIN 62"/>
    <property type="match status" value="1"/>
</dbReference>
<gene>
    <name evidence="3" type="ORF">K444DRAFT_594115</name>
</gene>
<accession>A0A2J6T2I4</accession>
<name>A0A2J6T2I4_9HELO</name>
<feature type="signal peptide" evidence="2">
    <location>
        <begin position="1"/>
        <end position="18"/>
    </location>
</feature>
<dbReference type="Proteomes" id="UP000235371">
    <property type="component" value="Unassembled WGS sequence"/>
</dbReference>
<feature type="compositionally biased region" description="Low complexity" evidence="1">
    <location>
        <begin position="374"/>
        <end position="386"/>
    </location>
</feature>
<evidence type="ECO:0000313" key="4">
    <source>
        <dbReference type="Proteomes" id="UP000235371"/>
    </source>
</evidence>
<feature type="chain" id="PRO_5014367492" description="Vacuolar protein sorting-associated protein 62" evidence="2">
    <location>
        <begin position="19"/>
        <end position="414"/>
    </location>
</feature>
<evidence type="ECO:0000256" key="1">
    <source>
        <dbReference type="SAM" id="MobiDB-lite"/>
    </source>
</evidence>
<evidence type="ECO:0000313" key="3">
    <source>
        <dbReference type="EMBL" id="PMD57235.1"/>
    </source>
</evidence>
<dbReference type="PANTHER" id="PTHR48174">
    <property type="entry name" value="DUF946 FAMILY PROTEIN"/>
    <property type="match status" value="1"/>
</dbReference>
<sequence>MRASVALSLSLGATIASAQLQPRQTTSIPDFVTNYAPLVYLDQNDVYLPSDIQAQLNNTYPALNYTALPKADVPSPLLLSDLEQLNILGNCGQNFDACPIYLTSKDNVATDPPWLYGVLPDPVTGKTVGARSCAIIVNDHGGGLVDAYYMYFYAFNYGSVVLGQLLGNHVGDWEHSMVRFKEGIPISVWLSQHEYGQAFTYDALLKKGPRPIIYSAFGSHANFAVAGTHSRNVSVVTVNDYTSPGPVWDPTLSAYFYTYTPSSATNGTFVPSDATTPTGWLYFEGRWGDEQYLDSDPRQVNFLNASIAWKYETGPTGPLDKGLNRTDVCPNVSGTPCTTLSVLPITSGSSIPVTVTRTTSSQYSVPTGTGGGNSTSSRSAGPTSSTLTSANGAKGLNVKIGFSFWGVVVALLVW</sequence>
<dbReference type="STRING" id="1095630.A0A2J6T2I4"/>
<evidence type="ECO:0008006" key="5">
    <source>
        <dbReference type="Google" id="ProtNLM"/>
    </source>
</evidence>
<dbReference type="InterPro" id="IPR009291">
    <property type="entry name" value="Vps62"/>
</dbReference>
<keyword evidence="4" id="KW-1185">Reference proteome</keyword>
<dbReference type="GeneID" id="36586411"/>
<protein>
    <recommendedName>
        <fullName evidence="5">Vacuolar protein sorting-associated protein 62</fullName>
    </recommendedName>
</protein>
<dbReference type="EMBL" id="KZ613847">
    <property type="protein sequence ID" value="PMD57235.1"/>
    <property type="molecule type" value="Genomic_DNA"/>
</dbReference>
<proteinExistence type="predicted"/>
<dbReference type="OrthoDB" id="188042at2759"/>
<organism evidence="3 4">
    <name type="scientific">Hyaloscypha bicolor E</name>
    <dbReference type="NCBI Taxonomy" id="1095630"/>
    <lineage>
        <taxon>Eukaryota</taxon>
        <taxon>Fungi</taxon>
        <taxon>Dikarya</taxon>
        <taxon>Ascomycota</taxon>
        <taxon>Pezizomycotina</taxon>
        <taxon>Leotiomycetes</taxon>
        <taxon>Helotiales</taxon>
        <taxon>Hyaloscyphaceae</taxon>
        <taxon>Hyaloscypha</taxon>
        <taxon>Hyaloscypha bicolor</taxon>
    </lineage>
</organism>
<dbReference type="FunCoup" id="A0A2J6T2I4">
    <property type="interactions" value="28"/>
</dbReference>
<dbReference type="Pfam" id="PF06101">
    <property type="entry name" value="Vps62"/>
    <property type="match status" value="1"/>
</dbReference>
<dbReference type="AlphaFoldDB" id="A0A2J6T2I4"/>
<evidence type="ECO:0000256" key="2">
    <source>
        <dbReference type="SAM" id="SignalP"/>
    </source>
</evidence>
<keyword evidence="2" id="KW-0732">Signal</keyword>
<reference evidence="3 4" key="1">
    <citation type="submission" date="2016-04" db="EMBL/GenBank/DDBJ databases">
        <title>A degradative enzymes factory behind the ericoid mycorrhizal symbiosis.</title>
        <authorList>
            <consortium name="DOE Joint Genome Institute"/>
            <person name="Martino E."/>
            <person name="Morin E."/>
            <person name="Grelet G."/>
            <person name="Kuo A."/>
            <person name="Kohler A."/>
            <person name="Daghino S."/>
            <person name="Barry K."/>
            <person name="Choi C."/>
            <person name="Cichocki N."/>
            <person name="Clum A."/>
            <person name="Copeland A."/>
            <person name="Hainaut M."/>
            <person name="Haridas S."/>
            <person name="Labutti K."/>
            <person name="Lindquist E."/>
            <person name="Lipzen A."/>
            <person name="Khouja H.-R."/>
            <person name="Murat C."/>
            <person name="Ohm R."/>
            <person name="Olson A."/>
            <person name="Spatafora J."/>
            <person name="Veneault-Fourrey C."/>
            <person name="Henrissat B."/>
            <person name="Grigoriev I."/>
            <person name="Martin F."/>
            <person name="Perotto S."/>
        </authorList>
    </citation>
    <scope>NUCLEOTIDE SEQUENCE [LARGE SCALE GENOMIC DNA]</scope>
    <source>
        <strain evidence="3 4">E</strain>
    </source>
</reference>